<proteinExistence type="inferred from homology"/>
<evidence type="ECO:0000259" key="3">
    <source>
        <dbReference type="Pfam" id="PF00685"/>
    </source>
</evidence>
<dbReference type="EMBL" id="VIIS01002022">
    <property type="protein sequence ID" value="KAF0289621.1"/>
    <property type="molecule type" value="Genomic_DNA"/>
</dbReference>
<evidence type="ECO:0000256" key="2">
    <source>
        <dbReference type="ARBA" id="ARBA00022679"/>
    </source>
</evidence>
<organism evidence="4 5">
    <name type="scientific">Amphibalanus amphitrite</name>
    <name type="common">Striped barnacle</name>
    <name type="synonym">Balanus amphitrite</name>
    <dbReference type="NCBI Taxonomy" id="1232801"/>
    <lineage>
        <taxon>Eukaryota</taxon>
        <taxon>Metazoa</taxon>
        <taxon>Ecdysozoa</taxon>
        <taxon>Arthropoda</taxon>
        <taxon>Crustacea</taxon>
        <taxon>Multicrustacea</taxon>
        <taxon>Cirripedia</taxon>
        <taxon>Thoracica</taxon>
        <taxon>Thoracicalcarea</taxon>
        <taxon>Balanomorpha</taxon>
        <taxon>Balanoidea</taxon>
        <taxon>Balanidae</taxon>
        <taxon>Amphibalaninae</taxon>
        <taxon>Amphibalanus</taxon>
    </lineage>
</organism>
<dbReference type="OrthoDB" id="205623at2759"/>
<sequence>MKASVLNLPRMLLAAARRAWYRHQHPPRFVKTHMPLSMLPPRLLDECRVVYVARNPKDALVSYYHHHKLFLTYGFDGTFEEFFDLQAWEKRLHPNLLFVFFEEMELNLTVVIRRVADFLRKNLSDEDVAALHSHLQFSAMSENPHVQLHWLREAGLLSEGHSLFRRGRTGDWKNYFTPAMDARMTAWIEENLRGSDLRFITELEQRD</sequence>
<keyword evidence="5" id="KW-1185">Reference proteome</keyword>
<dbReference type="InterPro" id="IPR027417">
    <property type="entry name" value="P-loop_NTPase"/>
</dbReference>
<comment type="caution">
    <text evidence="4">The sequence shown here is derived from an EMBL/GenBank/DDBJ whole genome shotgun (WGS) entry which is preliminary data.</text>
</comment>
<name>A0A6A4VJK3_AMPAM</name>
<dbReference type="SUPFAM" id="SSF52540">
    <property type="entry name" value="P-loop containing nucleoside triphosphate hydrolases"/>
    <property type="match status" value="1"/>
</dbReference>
<reference evidence="4 5" key="1">
    <citation type="submission" date="2019-07" db="EMBL/GenBank/DDBJ databases">
        <title>Draft genome assembly of a fouling barnacle, Amphibalanus amphitrite (Darwin, 1854): The first reference genome for Thecostraca.</title>
        <authorList>
            <person name="Kim W."/>
        </authorList>
    </citation>
    <scope>NUCLEOTIDE SEQUENCE [LARGE SCALE GENOMIC DNA]</scope>
    <source>
        <strain evidence="4">SNU_AA5</strain>
        <tissue evidence="4">Soma without cirri and trophi</tissue>
    </source>
</reference>
<protein>
    <submittedName>
        <fullName evidence="4">Sulfotransferase 1A4</fullName>
    </submittedName>
</protein>
<evidence type="ECO:0000256" key="1">
    <source>
        <dbReference type="ARBA" id="ARBA00005771"/>
    </source>
</evidence>
<feature type="domain" description="Sulfotransferase" evidence="3">
    <location>
        <begin position="22"/>
        <end position="195"/>
    </location>
</feature>
<dbReference type="InterPro" id="IPR000863">
    <property type="entry name" value="Sulfotransferase_dom"/>
</dbReference>
<dbReference type="Pfam" id="PF00685">
    <property type="entry name" value="Sulfotransfer_1"/>
    <property type="match status" value="1"/>
</dbReference>
<comment type="similarity">
    <text evidence="1">Belongs to the sulfotransferase 1 family.</text>
</comment>
<dbReference type="GO" id="GO:0008146">
    <property type="term" value="F:sulfotransferase activity"/>
    <property type="evidence" value="ECO:0007669"/>
    <property type="project" value="InterPro"/>
</dbReference>
<evidence type="ECO:0000313" key="5">
    <source>
        <dbReference type="Proteomes" id="UP000440578"/>
    </source>
</evidence>
<dbReference type="Proteomes" id="UP000440578">
    <property type="component" value="Unassembled WGS sequence"/>
</dbReference>
<dbReference type="PANTHER" id="PTHR11783">
    <property type="entry name" value="SULFOTRANSFERASE SULT"/>
    <property type="match status" value="1"/>
</dbReference>
<gene>
    <name evidence="4" type="primary">SULT1A4_0</name>
    <name evidence="4" type="ORF">FJT64_012178</name>
</gene>
<dbReference type="Gene3D" id="3.40.50.300">
    <property type="entry name" value="P-loop containing nucleotide triphosphate hydrolases"/>
    <property type="match status" value="1"/>
</dbReference>
<evidence type="ECO:0000313" key="4">
    <source>
        <dbReference type="EMBL" id="KAF0289621.1"/>
    </source>
</evidence>
<keyword evidence="2 4" id="KW-0808">Transferase</keyword>
<accession>A0A6A4VJK3</accession>
<dbReference type="AlphaFoldDB" id="A0A6A4VJK3"/>